<dbReference type="PANTHER" id="PTHR42923:SF17">
    <property type="entry name" value="AMINE OXIDASE DOMAIN-CONTAINING PROTEIN"/>
    <property type="match status" value="1"/>
</dbReference>
<keyword evidence="3" id="KW-1185">Reference proteome</keyword>
<evidence type="ECO:0000313" key="2">
    <source>
        <dbReference type="EMBL" id="MEC3859739.1"/>
    </source>
</evidence>
<evidence type="ECO:0000313" key="3">
    <source>
        <dbReference type="Proteomes" id="UP001348149"/>
    </source>
</evidence>
<proteinExistence type="predicted"/>
<gene>
    <name evidence="2" type="ORF">VK792_00460</name>
</gene>
<dbReference type="InterPro" id="IPR002937">
    <property type="entry name" value="Amino_oxidase"/>
</dbReference>
<dbReference type="Gene3D" id="3.90.660.20">
    <property type="entry name" value="Protoporphyrinogen oxidase, mitochondrial, domain 2"/>
    <property type="match status" value="1"/>
</dbReference>
<sequence length="431" mass="48457">MPFEARPSAPRKIAVIGAGISGMGAALMLGDDHHVTLFEAEPRLGGHARTVIAGKRGDQPVDTGFIVFNYANYPHLVRLFNRLDVPVAKSDMSFAASVRGGDFEYALRSLDTLFIQRKNALNPRFLRMVRDILRFNKRAPEMATDPAESLGDFLDRLGMGEWFRTYYLQPLSGAIWSTPTDKILDFPAYALVRFFENHALLSNTGQHQWYTVQGGSVEYVRRVEAALRAQGTSLRLGCPIEAVQRQTKTVQIRATGGDWETFDEVIFATHSDDTLRLLADATPQERAALGPIRYQPNRVVLHADENTMPRRRKIWSSWNYTEDRVKPMNQIDLTYWMNKLQPIPKDDPLFVTLNSTRTIREELIYDECTLRHPVYDLGALEGQQLAQAINGAQNTWFCGAWMKNGFHEDGLGSAVEVVEALRARSGIAAAA</sequence>
<comment type="caution">
    <text evidence="2">The sequence shown here is derived from an EMBL/GenBank/DDBJ whole genome shotgun (WGS) entry which is preliminary data.</text>
</comment>
<feature type="domain" description="Amine oxidase" evidence="1">
    <location>
        <begin position="20"/>
        <end position="293"/>
    </location>
</feature>
<evidence type="ECO:0000259" key="1">
    <source>
        <dbReference type="Pfam" id="PF01593"/>
    </source>
</evidence>
<dbReference type="SUPFAM" id="SSF51905">
    <property type="entry name" value="FAD/NAD(P)-binding domain"/>
    <property type="match status" value="1"/>
</dbReference>
<dbReference type="Proteomes" id="UP001348149">
    <property type="component" value="Unassembled WGS sequence"/>
</dbReference>
<dbReference type="Pfam" id="PF01593">
    <property type="entry name" value="Amino_oxidase"/>
    <property type="match status" value="1"/>
</dbReference>
<accession>A0ABU6HB96</accession>
<dbReference type="RefSeq" id="WP_326295211.1">
    <property type="nucleotide sequence ID" value="NZ_JAYLLH010000001.1"/>
</dbReference>
<name>A0ABU6HB96_9RHOB</name>
<protein>
    <submittedName>
        <fullName evidence="2">FAD-dependent oxidoreductase</fullName>
    </submittedName>
</protein>
<reference evidence="2 3" key="1">
    <citation type="submission" date="2024-01" db="EMBL/GenBank/DDBJ databases">
        <title>Mesobacterium rodlantinim sp. nov., isolated from shallow sea hydrothermal systems off Kueishantao Island.</title>
        <authorList>
            <person name="Su Z."/>
            <person name="Tang K."/>
        </authorList>
    </citation>
    <scope>NUCLEOTIDE SEQUENCE [LARGE SCALE GENOMIC DNA]</scope>
    <source>
        <strain evidence="2 3">TK19101</strain>
    </source>
</reference>
<dbReference type="PANTHER" id="PTHR42923">
    <property type="entry name" value="PROTOPORPHYRINOGEN OXIDASE"/>
    <property type="match status" value="1"/>
</dbReference>
<dbReference type="Gene3D" id="3.50.50.60">
    <property type="entry name" value="FAD/NAD(P)-binding domain"/>
    <property type="match status" value="1"/>
</dbReference>
<dbReference type="EMBL" id="JAYLLH010000001">
    <property type="protein sequence ID" value="MEC3859739.1"/>
    <property type="molecule type" value="Genomic_DNA"/>
</dbReference>
<dbReference type="Gene3D" id="1.10.3110.10">
    <property type="entry name" value="protoporphyrinogen ix oxidase, domain 3"/>
    <property type="match status" value="1"/>
</dbReference>
<dbReference type="InterPro" id="IPR050464">
    <property type="entry name" value="Zeta_carotene_desat/Oxidored"/>
</dbReference>
<dbReference type="InterPro" id="IPR036188">
    <property type="entry name" value="FAD/NAD-bd_sf"/>
</dbReference>
<organism evidence="2 3">
    <name type="scientific">Mesobacterium hydrothermale</name>
    <dbReference type="NCBI Taxonomy" id="3111907"/>
    <lineage>
        <taxon>Bacteria</taxon>
        <taxon>Pseudomonadati</taxon>
        <taxon>Pseudomonadota</taxon>
        <taxon>Alphaproteobacteria</taxon>
        <taxon>Rhodobacterales</taxon>
        <taxon>Roseobacteraceae</taxon>
        <taxon>Mesobacterium</taxon>
    </lineage>
</organism>